<evidence type="ECO:0000313" key="1">
    <source>
        <dbReference type="EMBL" id="MEK7949009.1"/>
    </source>
</evidence>
<gene>
    <name evidence="1" type="ORF">WKV53_00800</name>
</gene>
<reference evidence="1 2" key="1">
    <citation type="submission" date="2024-04" db="EMBL/GenBank/DDBJ databases">
        <title>Luteolibacter sp. isolated from soil.</title>
        <authorList>
            <person name="An J."/>
        </authorList>
    </citation>
    <scope>NUCLEOTIDE SEQUENCE [LARGE SCALE GENOMIC DNA]</scope>
    <source>
        <strain evidence="1 2">Y139</strain>
    </source>
</reference>
<keyword evidence="2" id="KW-1185">Reference proteome</keyword>
<comment type="caution">
    <text evidence="1">The sequence shown here is derived from an EMBL/GenBank/DDBJ whole genome shotgun (WGS) entry which is preliminary data.</text>
</comment>
<dbReference type="EMBL" id="JBBUKT010000001">
    <property type="protein sequence ID" value="MEK7949009.1"/>
    <property type="molecule type" value="Genomic_DNA"/>
</dbReference>
<evidence type="ECO:0000313" key="2">
    <source>
        <dbReference type="Proteomes" id="UP001371305"/>
    </source>
</evidence>
<sequence length="108" mass="12158">MTLSKETWNRMKKKLGVEKAPAVELDQDKPVTLAGENEVAFTGKLLKTEDGTYPSVECWPEKRMKTHPQLGPSFPLAARQDGVAVIQLQPRKPGMVRLLFIEVETEPR</sequence>
<organism evidence="1 2">
    <name type="scientific">Luteolibacter soli</name>
    <dbReference type="NCBI Taxonomy" id="3135280"/>
    <lineage>
        <taxon>Bacteria</taxon>
        <taxon>Pseudomonadati</taxon>
        <taxon>Verrucomicrobiota</taxon>
        <taxon>Verrucomicrobiia</taxon>
        <taxon>Verrucomicrobiales</taxon>
        <taxon>Verrucomicrobiaceae</taxon>
        <taxon>Luteolibacter</taxon>
    </lineage>
</organism>
<dbReference type="Proteomes" id="UP001371305">
    <property type="component" value="Unassembled WGS sequence"/>
</dbReference>
<accession>A0ABU9APT9</accession>
<dbReference type="RefSeq" id="WP_341402373.1">
    <property type="nucleotide sequence ID" value="NZ_JBBUKT010000001.1"/>
</dbReference>
<protein>
    <submittedName>
        <fullName evidence="1">Uncharacterized protein</fullName>
    </submittedName>
</protein>
<proteinExistence type="predicted"/>
<name>A0ABU9APT9_9BACT</name>